<dbReference type="Proteomes" id="UP000276133">
    <property type="component" value="Unassembled WGS sequence"/>
</dbReference>
<dbReference type="OrthoDB" id="6377618at2759"/>
<accession>A0A3M7RUE0</accession>
<evidence type="ECO:0000313" key="2">
    <source>
        <dbReference type="Proteomes" id="UP000276133"/>
    </source>
</evidence>
<proteinExistence type="predicted"/>
<name>A0A3M7RUE0_BRAPC</name>
<sequence length="47" mass="5445">MIQKKASSLQDPINYRPINITSCLGKLLERIGNLENKINKYLNELEQ</sequence>
<comment type="caution">
    <text evidence="1">The sequence shown here is derived from an EMBL/GenBank/DDBJ whole genome shotgun (WGS) entry which is preliminary data.</text>
</comment>
<evidence type="ECO:0000313" key="1">
    <source>
        <dbReference type="EMBL" id="RNA26958.1"/>
    </source>
</evidence>
<gene>
    <name evidence="1" type="ORF">BpHYR1_054369</name>
</gene>
<organism evidence="1 2">
    <name type="scientific">Brachionus plicatilis</name>
    <name type="common">Marine rotifer</name>
    <name type="synonym">Brachionus muelleri</name>
    <dbReference type="NCBI Taxonomy" id="10195"/>
    <lineage>
        <taxon>Eukaryota</taxon>
        <taxon>Metazoa</taxon>
        <taxon>Spiralia</taxon>
        <taxon>Gnathifera</taxon>
        <taxon>Rotifera</taxon>
        <taxon>Eurotatoria</taxon>
        <taxon>Monogononta</taxon>
        <taxon>Pseudotrocha</taxon>
        <taxon>Ploima</taxon>
        <taxon>Brachionidae</taxon>
        <taxon>Brachionus</taxon>
    </lineage>
</organism>
<protein>
    <submittedName>
        <fullName evidence="1">Uncharacterized protein</fullName>
    </submittedName>
</protein>
<dbReference type="AlphaFoldDB" id="A0A3M7RUE0"/>
<reference evidence="1 2" key="1">
    <citation type="journal article" date="2018" name="Sci. Rep.">
        <title>Genomic signatures of local adaptation to the degree of environmental predictability in rotifers.</title>
        <authorList>
            <person name="Franch-Gras L."/>
            <person name="Hahn C."/>
            <person name="Garcia-Roger E.M."/>
            <person name="Carmona M.J."/>
            <person name="Serra M."/>
            <person name="Gomez A."/>
        </authorList>
    </citation>
    <scope>NUCLEOTIDE SEQUENCE [LARGE SCALE GENOMIC DNA]</scope>
    <source>
        <strain evidence="1">HYR1</strain>
    </source>
</reference>
<keyword evidence="2" id="KW-1185">Reference proteome</keyword>
<dbReference type="EMBL" id="REGN01002630">
    <property type="protein sequence ID" value="RNA26958.1"/>
    <property type="molecule type" value="Genomic_DNA"/>
</dbReference>